<accession>A0A7R8WDC3</accession>
<evidence type="ECO:0000256" key="2">
    <source>
        <dbReference type="ARBA" id="ARBA00005189"/>
    </source>
</evidence>
<dbReference type="EC" id="2.1.1.103" evidence="5"/>
<dbReference type="PANTHER" id="PTHR44307">
    <property type="entry name" value="PHOSPHOETHANOLAMINE METHYLTRANSFERASE"/>
    <property type="match status" value="1"/>
</dbReference>
<evidence type="ECO:0000313" key="8">
    <source>
        <dbReference type="EMBL" id="CAD7227022.1"/>
    </source>
</evidence>
<dbReference type="AlphaFoldDB" id="A0A7R8WDC3"/>
<keyword evidence="4" id="KW-0808">Transferase</keyword>
<evidence type="ECO:0000256" key="7">
    <source>
        <dbReference type="ARBA" id="ARBA00047841"/>
    </source>
</evidence>
<evidence type="ECO:0000256" key="3">
    <source>
        <dbReference type="ARBA" id="ARBA00022603"/>
    </source>
</evidence>
<comment type="pathway">
    <text evidence="1">Phospholipid metabolism; phosphatidylcholine biosynthesis.</text>
</comment>
<dbReference type="GO" id="GO:0032259">
    <property type="term" value="P:methylation"/>
    <property type="evidence" value="ECO:0007669"/>
    <property type="project" value="UniProtKB-KW"/>
</dbReference>
<comment type="catalytic activity">
    <reaction evidence="6">
        <text>N,N-dimethylethanolamine phosphate + S-adenosyl-L-methionine = phosphocholine + S-adenosyl-L-homocysteine + H(+)</text>
        <dbReference type="Rhea" id="RHEA:25325"/>
        <dbReference type="ChEBI" id="CHEBI:15378"/>
        <dbReference type="ChEBI" id="CHEBI:57856"/>
        <dbReference type="ChEBI" id="CHEBI:58641"/>
        <dbReference type="ChEBI" id="CHEBI:59789"/>
        <dbReference type="ChEBI" id="CHEBI:295975"/>
        <dbReference type="EC" id="2.1.1.103"/>
    </reaction>
    <physiologicalReaction direction="left-to-right" evidence="6">
        <dbReference type="Rhea" id="RHEA:25326"/>
    </physiologicalReaction>
</comment>
<dbReference type="EMBL" id="OB661005">
    <property type="protein sequence ID" value="CAD7227022.1"/>
    <property type="molecule type" value="Genomic_DNA"/>
</dbReference>
<reference evidence="8" key="1">
    <citation type="submission" date="2020-11" db="EMBL/GenBank/DDBJ databases">
        <authorList>
            <person name="Tran Van P."/>
        </authorList>
    </citation>
    <scope>NUCLEOTIDE SEQUENCE</scope>
</reference>
<proteinExistence type="predicted"/>
<dbReference type="InterPro" id="IPR029063">
    <property type="entry name" value="SAM-dependent_MTases_sf"/>
</dbReference>
<evidence type="ECO:0000256" key="4">
    <source>
        <dbReference type="ARBA" id="ARBA00022679"/>
    </source>
</evidence>
<dbReference type="Gene3D" id="3.40.50.150">
    <property type="entry name" value="Vaccinia Virus protein VP39"/>
    <property type="match status" value="1"/>
</dbReference>
<dbReference type="OrthoDB" id="8300214at2759"/>
<comment type="catalytic activity">
    <reaction evidence="7">
        <text>N-methylethanolamine phosphate + S-adenosyl-L-methionine = N,N-dimethylethanolamine phosphate + S-adenosyl-L-homocysteine + H(+)</text>
        <dbReference type="Rhea" id="RHEA:25321"/>
        <dbReference type="ChEBI" id="CHEBI:15378"/>
        <dbReference type="ChEBI" id="CHEBI:57781"/>
        <dbReference type="ChEBI" id="CHEBI:57856"/>
        <dbReference type="ChEBI" id="CHEBI:58641"/>
        <dbReference type="ChEBI" id="CHEBI:59789"/>
        <dbReference type="EC" id="2.1.1.103"/>
    </reaction>
    <physiologicalReaction direction="left-to-right" evidence="7">
        <dbReference type="Rhea" id="RHEA:25322"/>
    </physiologicalReaction>
</comment>
<dbReference type="GO" id="GO:0000234">
    <property type="term" value="F:phosphoethanolamine N-methyltransferase activity"/>
    <property type="evidence" value="ECO:0007669"/>
    <property type="project" value="UniProtKB-EC"/>
</dbReference>
<comment type="pathway">
    <text evidence="2">Lipid metabolism.</text>
</comment>
<dbReference type="PANTHER" id="PTHR44307:SF2">
    <property type="entry name" value="PHOSPHOETHANOLAMINE METHYLTRANSFERASE ISOFORM X1"/>
    <property type="match status" value="1"/>
</dbReference>
<keyword evidence="3" id="KW-0489">Methyltransferase</keyword>
<organism evidence="8">
    <name type="scientific">Cyprideis torosa</name>
    <dbReference type="NCBI Taxonomy" id="163714"/>
    <lineage>
        <taxon>Eukaryota</taxon>
        <taxon>Metazoa</taxon>
        <taxon>Ecdysozoa</taxon>
        <taxon>Arthropoda</taxon>
        <taxon>Crustacea</taxon>
        <taxon>Oligostraca</taxon>
        <taxon>Ostracoda</taxon>
        <taxon>Podocopa</taxon>
        <taxon>Podocopida</taxon>
        <taxon>Cytherocopina</taxon>
        <taxon>Cytheroidea</taxon>
        <taxon>Cytherideidae</taxon>
        <taxon>Cyprideis</taxon>
    </lineage>
</organism>
<dbReference type="SUPFAM" id="SSF53335">
    <property type="entry name" value="S-adenosyl-L-methionine-dependent methyltransferases"/>
    <property type="match status" value="1"/>
</dbReference>
<evidence type="ECO:0000256" key="6">
    <source>
        <dbReference type="ARBA" id="ARBA00047619"/>
    </source>
</evidence>
<sequence length="274" mass="32040">MPDDKKFERSDTVSFQRFLDSKQYSRAGILRYERIFGEDFISTGGRETTDKWLKPGGRLLITDYCKGDLTREFSEEFQNYVAERQYHLLTVTEYGRLLESIFPEVWADDRTETFLAALQKELHMFELHKASFIQMEFTVKERAKLASWYEVYGSVTEVQRKFRAETDDRHRIPGKHLILSCHERLMTTGSVLPKKRGPDPGLPARPRRTNSTEERVIEAYRRSLEKSLRREAIIPLIGSLPECARDFSQGRAGMAFGKEDLEWELRLTRVCLEV</sequence>
<name>A0A7R8WDC3_9CRUS</name>
<evidence type="ECO:0000256" key="1">
    <source>
        <dbReference type="ARBA" id="ARBA00004969"/>
    </source>
</evidence>
<gene>
    <name evidence="8" type="ORF">CTOB1V02_LOCUS4933</name>
</gene>
<protein>
    <recommendedName>
        <fullName evidence="5">phosphoethanolamine N-methyltransferase</fullName>
        <ecNumber evidence="5">2.1.1.103</ecNumber>
    </recommendedName>
</protein>
<evidence type="ECO:0000256" key="5">
    <source>
        <dbReference type="ARBA" id="ARBA00035674"/>
    </source>
</evidence>